<evidence type="ECO:0000313" key="1">
    <source>
        <dbReference type="EMBL" id="WFS25851.1"/>
    </source>
</evidence>
<name>A0ABY8IQR9_9HYPH</name>
<keyword evidence="2" id="KW-1185">Reference proteome</keyword>
<dbReference type="RefSeq" id="WP_142831573.1">
    <property type="nucleotide sequence ID" value="NZ_CP117268.1"/>
</dbReference>
<dbReference type="Proteomes" id="UP000318939">
    <property type="component" value="Plasmid unnamed1"/>
</dbReference>
<dbReference type="EMBL" id="CP117268">
    <property type="protein sequence ID" value="WFS25851.1"/>
    <property type="molecule type" value="Genomic_DNA"/>
</dbReference>
<proteinExistence type="predicted"/>
<accession>A0ABY8IQR9</accession>
<keyword evidence="1" id="KW-0614">Plasmid</keyword>
<protein>
    <submittedName>
        <fullName evidence="1">Uncharacterized protein</fullName>
    </submittedName>
</protein>
<evidence type="ECO:0000313" key="2">
    <source>
        <dbReference type="Proteomes" id="UP000318939"/>
    </source>
</evidence>
<organism evidence="1 2">
    <name type="scientific">Rhizobium rhododendri</name>
    <dbReference type="NCBI Taxonomy" id="2506430"/>
    <lineage>
        <taxon>Bacteria</taxon>
        <taxon>Pseudomonadati</taxon>
        <taxon>Pseudomonadota</taxon>
        <taxon>Alphaproteobacteria</taxon>
        <taxon>Hyphomicrobiales</taxon>
        <taxon>Rhizobiaceae</taxon>
        <taxon>Rhizobium/Agrobacterium group</taxon>
        <taxon>Rhizobium</taxon>
    </lineage>
</organism>
<gene>
    <name evidence="1" type="ORF">PR018_20200</name>
</gene>
<sequence length="113" mass="12826">MSSNLIYPAAITELRTACSKHLEGRVSADELQRAVQKAEMVVVAVEESDIREFLTNLEGRFELIKFTVNDDEQLAETQKIAKQAINWLVKREHEALDEAYPGKRTPLIKTTKP</sequence>
<geneLocation type="plasmid" evidence="1 2">
    <name>unnamed1</name>
</geneLocation>
<reference evidence="1 2" key="1">
    <citation type="journal article" date="2019" name="Phytopathology">
        <title>A Novel Group of Rhizobium tumorigenes-Like Agrobacteria Associated with Crown Gall Disease of Rhododendron and Blueberry.</title>
        <authorList>
            <person name="Kuzmanovic N."/>
            <person name="Behrens P."/>
            <person name="Idczak E."/>
            <person name="Wagner S."/>
            <person name="Gotz M."/>
            <person name="Sproer C."/>
            <person name="Bunk B."/>
            <person name="Overmann J."/>
            <person name="Smalla K."/>
        </authorList>
    </citation>
    <scope>NUCLEOTIDE SEQUENCE [LARGE SCALE GENOMIC DNA]</scope>
    <source>
        <strain evidence="2">rho-6.2</strain>
    </source>
</reference>
<reference evidence="1 2" key="2">
    <citation type="journal article" date="2023" name="MicrobiologyOpen">
        <title>Genomics of the tumorigenes clade of the family Rhizobiaceae and description of Rhizobium rhododendri sp. nov.</title>
        <authorList>
            <person name="Kuzmanovic N."/>
            <person name="diCenzo G.C."/>
            <person name="Bunk B."/>
            <person name="Sproeer C."/>
            <person name="Fruehling A."/>
            <person name="Neumann-Schaal M."/>
            <person name="Overmann J."/>
            <person name="Smalla K."/>
        </authorList>
    </citation>
    <scope>NUCLEOTIDE SEQUENCE [LARGE SCALE GENOMIC DNA]</scope>
    <source>
        <strain evidence="2">rho-6.2</strain>
        <plasmid evidence="1 2">unnamed1</plasmid>
    </source>
</reference>